<dbReference type="Pfam" id="PF11709">
    <property type="entry name" value="Mit_ribos_Mrp51"/>
    <property type="match status" value="1"/>
</dbReference>
<dbReference type="OrthoDB" id="2735536at2759"/>
<dbReference type="AlphaFoldDB" id="M5FY59"/>
<dbReference type="PANTHER" id="PTHR28058:SF1">
    <property type="entry name" value="SMALL RIBOSOMAL SUBUNIT PROTEIN BS1M"/>
    <property type="match status" value="1"/>
</dbReference>
<dbReference type="STRING" id="1858805.M5FY59"/>
<dbReference type="OMA" id="NRWIRMW"/>
<proteinExistence type="predicted"/>
<keyword evidence="2" id="KW-1185">Reference proteome</keyword>
<gene>
    <name evidence="1" type="ORF">DACRYDRAFT_23088</name>
</gene>
<dbReference type="RefSeq" id="XP_040627632.1">
    <property type="nucleotide sequence ID" value="XM_040773092.1"/>
</dbReference>
<evidence type="ECO:0000313" key="1">
    <source>
        <dbReference type="EMBL" id="EJU00735.1"/>
    </source>
</evidence>
<protein>
    <submittedName>
        <fullName evidence="1">Uncharacterized protein</fullName>
    </submittedName>
</protein>
<name>M5FY59_DACPD</name>
<dbReference type="EMBL" id="JH795866">
    <property type="protein sequence ID" value="EJU00735.1"/>
    <property type="molecule type" value="Genomic_DNA"/>
</dbReference>
<dbReference type="InterPro" id="IPR016712">
    <property type="entry name" value="Rbsml_bS1m-like"/>
</dbReference>
<dbReference type="Proteomes" id="UP000030653">
    <property type="component" value="Unassembled WGS sequence"/>
</dbReference>
<evidence type="ECO:0000313" key="2">
    <source>
        <dbReference type="Proteomes" id="UP000030653"/>
    </source>
</evidence>
<sequence>MASTMASTSATRSPSGFASLLRRSKFASYDPAIGQVYTAPHAHRVRGTFGFKRQLPHGPKGLKLQYVNMNAPDTAWNVMFWSSGERGARWMNTMDELRPPFLPANDGIDSTRDGWNTWMDQTRPKDRQTWYDDTEFTKALKAGHSQGRGSKALDLDPLDGVLPTRKQDNEVFPSTNWHRLGRKEMRKFLQDVRGLSEDFKAWIVQKHREGSLNLLDENMKADRASKNSKAVLLDNDVVFFELMHAPNAPLLFFEFLKERRSPDWTEQLIPAPHPTAGLSYHRPSTLQAFLDHPPINGHILGERQTGGRGRKRDTADNSVLVGVAGHVAKLEEFEQGSRAKAMQKLSDDPELGRGQFRIWNTVLITPPETSASKRGSLKWEDIRGSRVSIELREMIPGVDALENKSLPGSPKYVSESLSDLRVRGMTGQLRPATNKEKITSSFSLKEPSGSQLVDTLDRLLDKTATTPRTG</sequence>
<organism evidence="1 2">
    <name type="scientific">Dacryopinax primogenitus (strain DJM 731)</name>
    <name type="common">Brown rot fungus</name>
    <dbReference type="NCBI Taxonomy" id="1858805"/>
    <lineage>
        <taxon>Eukaryota</taxon>
        <taxon>Fungi</taxon>
        <taxon>Dikarya</taxon>
        <taxon>Basidiomycota</taxon>
        <taxon>Agaricomycotina</taxon>
        <taxon>Dacrymycetes</taxon>
        <taxon>Dacrymycetales</taxon>
        <taxon>Dacrymycetaceae</taxon>
        <taxon>Dacryopinax</taxon>
    </lineage>
</organism>
<reference evidence="1 2" key="1">
    <citation type="journal article" date="2012" name="Science">
        <title>The Paleozoic origin of enzymatic lignin decomposition reconstructed from 31 fungal genomes.</title>
        <authorList>
            <person name="Floudas D."/>
            <person name="Binder M."/>
            <person name="Riley R."/>
            <person name="Barry K."/>
            <person name="Blanchette R.A."/>
            <person name="Henrissat B."/>
            <person name="Martinez A.T."/>
            <person name="Otillar R."/>
            <person name="Spatafora J.W."/>
            <person name="Yadav J.S."/>
            <person name="Aerts A."/>
            <person name="Benoit I."/>
            <person name="Boyd A."/>
            <person name="Carlson A."/>
            <person name="Copeland A."/>
            <person name="Coutinho P.M."/>
            <person name="de Vries R.P."/>
            <person name="Ferreira P."/>
            <person name="Findley K."/>
            <person name="Foster B."/>
            <person name="Gaskell J."/>
            <person name="Glotzer D."/>
            <person name="Gorecki P."/>
            <person name="Heitman J."/>
            <person name="Hesse C."/>
            <person name="Hori C."/>
            <person name="Igarashi K."/>
            <person name="Jurgens J.A."/>
            <person name="Kallen N."/>
            <person name="Kersten P."/>
            <person name="Kohler A."/>
            <person name="Kuees U."/>
            <person name="Kumar T.K.A."/>
            <person name="Kuo A."/>
            <person name="LaButti K."/>
            <person name="Larrondo L.F."/>
            <person name="Lindquist E."/>
            <person name="Ling A."/>
            <person name="Lombard V."/>
            <person name="Lucas S."/>
            <person name="Lundell T."/>
            <person name="Martin R."/>
            <person name="McLaughlin D.J."/>
            <person name="Morgenstern I."/>
            <person name="Morin E."/>
            <person name="Murat C."/>
            <person name="Nagy L.G."/>
            <person name="Nolan M."/>
            <person name="Ohm R.A."/>
            <person name="Patyshakuliyeva A."/>
            <person name="Rokas A."/>
            <person name="Ruiz-Duenas F.J."/>
            <person name="Sabat G."/>
            <person name="Salamov A."/>
            <person name="Samejima M."/>
            <person name="Schmutz J."/>
            <person name="Slot J.C."/>
            <person name="St John F."/>
            <person name="Stenlid J."/>
            <person name="Sun H."/>
            <person name="Sun S."/>
            <person name="Syed K."/>
            <person name="Tsang A."/>
            <person name="Wiebenga A."/>
            <person name="Young D."/>
            <person name="Pisabarro A."/>
            <person name="Eastwood D.C."/>
            <person name="Martin F."/>
            <person name="Cullen D."/>
            <person name="Grigoriev I.V."/>
            <person name="Hibbett D.S."/>
        </authorList>
    </citation>
    <scope>NUCLEOTIDE SEQUENCE [LARGE SCALE GENOMIC DNA]</scope>
    <source>
        <strain evidence="1 2">DJM-731 SS1</strain>
    </source>
</reference>
<accession>M5FY59</accession>
<dbReference type="HOGENOM" id="CLU_036734_0_0_1"/>
<dbReference type="GeneID" id="63688154"/>
<dbReference type="PANTHER" id="PTHR28058">
    <property type="entry name" value="37S RIBOSOMAL PROTEIN MRP51, MITOCHONDRIAL"/>
    <property type="match status" value="1"/>
</dbReference>